<evidence type="ECO:0000313" key="8">
    <source>
        <dbReference type="Proteomes" id="UP000466966"/>
    </source>
</evidence>
<accession>A0A844Z0G2</accession>
<reference evidence="7 8" key="1">
    <citation type="submission" date="2019-12" db="EMBL/GenBank/DDBJ databases">
        <title>Genomic-based taxomic classification of the family Erythrobacteraceae.</title>
        <authorList>
            <person name="Xu L."/>
        </authorList>
    </citation>
    <scope>NUCLEOTIDE SEQUENCE [LARGE SCALE GENOMIC DNA]</scope>
    <source>
        <strain evidence="7 8">M0322</strain>
    </source>
</reference>
<dbReference type="PROSITE" id="PS51318">
    <property type="entry name" value="TAT"/>
    <property type="match status" value="1"/>
</dbReference>
<keyword evidence="3" id="KW-0274">FAD</keyword>
<dbReference type="InterPro" id="IPR016169">
    <property type="entry name" value="FAD-bd_PCMH_sub2"/>
</dbReference>
<proteinExistence type="predicted"/>
<organism evidence="7 8">
    <name type="scientific">Alteraurantiacibacter buctensis</name>
    <dbReference type="NCBI Taxonomy" id="1503981"/>
    <lineage>
        <taxon>Bacteria</taxon>
        <taxon>Pseudomonadati</taxon>
        <taxon>Pseudomonadota</taxon>
        <taxon>Alphaproteobacteria</taxon>
        <taxon>Sphingomonadales</taxon>
        <taxon>Erythrobacteraceae</taxon>
        <taxon>Alteraurantiacibacter</taxon>
    </lineage>
</organism>
<dbReference type="PANTHER" id="PTHR11748:SF114">
    <property type="entry name" value="ARYL-ALCOHOL OXIDASE VANILLYL-ALCOHOL OXIDASE (AFU_ORTHOLOGUE AFUA_3G09500)-RELATED"/>
    <property type="match status" value="1"/>
</dbReference>
<comment type="cofactor">
    <cofactor evidence="1">
        <name>FAD</name>
        <dbReference type="ChEBI" id="CHEBI:57692"/>
    </cofactor>
</comment>
<dbReference type="PROSITE" id="PS51387">
    <property type="entry name" value="FAD_PCMH"/>
    <property type="match status" value="1"/>
</dbReference>
<dbReference type="EMBL" id="WTYV01000007">
    <property type="protein sequence ID" value="MXO72992.1"/>
    <property type="molecule type" value="Genomic_DNA"/>
</dbReference>
<keyword evidence="4" id="KW-0560">Oxidoreductase</keyword>
<protein>
    <submittedName>
        <fullName evidence="7">FAD-binding protein</fullName>
    </submittedName>
</protein>
<gene>
    <name evidence="7" type="ORF">GRI99_15285</name>
</gene>
<evidence type="ECO:0000256" key="2">
    <source>
        <dbReference type="ARBA" id="ARBA00022630"/>
    </source>
</evidence>
<dbReference type="InterPro" id="IPR016166">
    <property type="entry name" value="FAD-bd_PCMH"/>
</dbReference>
<comment type="caution">
    <text evidence="7">The sequence shown here is derived from an EMBL/GenBank/DDBJ whole genome shotgun (WGS) entry which is preliminary data.</text>
</comment>
<dbReference type="Gene3D" id="1.10.45.10">
    <property type="entry name" value="Vanillyl-alcohol Oxidase, Chain A, domain 4"/>
    <property type="match status" value="1"/>
</dbReference>
<evidence type="ECO:0000256" key="5">
    <source>
        <dbReference type="SAM" id="SignalP"/>
    </source>
</evidence>
<dbReference type="InterPro" id="IPR016170">
    <property type="entry name" value="Cytok_DH_C_sf"/>
</dbReference>
<evidence type="ECO:0000313" key="7">
    <source>
        <dbReference type="EMBL" id="MXO72992.1"/>
    </source>
</evidence>
<dbReference type="GO" id="GO:0004458">
    <property type="term" value="F:D-lactate dehydrogenase (cytochrome) activity"/>
    <property type="evidence" value="ECO:0007669"/>
    <property type="project" value="TreeGrafter"/>
</dbReference>
<evidence type="ECO:0000259" key="6">
    <source>
        <dbReference type="PROSITE" id="PS51387"/>
    </source>
</evidence>
<dbReference type="InterPro" id="IPR004113">
    <property type="entry name" value="FAD-bd_oxidored_4_C"/>
</dbReference>
<keyword evidence="2" id="KW-0285">Flavoprotein</keyword>
<evidence type="ECO:0000256" key="4">
    <source>
        <dbReference type="ARBA" id="ARBA00023002"/>
    </source>
</evidence>
<dbReference type="AlphaFoldDB" id="A0A844Z0G2"/>
<dbReference type="InterPro" id="IPR036318">
    <property type="entry name" value="FAD-bd_PCMH-like_sf"/>
</dbReference>
<feature type="chain" id="PRO_5032389795" evidence="5">
    <location>
        <begin position="28"/>
        <end position="556"/>
    </location>
</feature>
<feature type="signal peptide" evidence="5">
    <location>
        <begin position="1"/>
        <end position="27"/>
    </location>
</feature>
<dbReference type="Gene3D" id="3.40.462.10">
    <property type="entry name" value="FAD-linked oxidases, C-terminal domain"/>
    <property type="match status" value="1"/>
</dbReference>
<dbReference type="GO" id="GO:1903457">
    <property type="term" value="P:lactate catabolic process"/>
    <property type="evidence" value="ECO:0007669"/>
    <property type="project" value="TreeGrafter"/>
</dbReference>
<dbReference type="SUPFAM" id="SSF56176">
    <property type="entry name" value="FAD-binding/transporter-associated domain-like"/>
    <property type="match status" value="1"/>
</dbReference>
<dbReference type="OrthoDB" id="9811557at2"/>
<keyword evidence="8" id="KW-1185">Reference proteome</keyword>
<dbReference type="InterPro" id="IPR006094">
    <property type="entry name" value="Oxid_FAD_bind_N"/>
</dbReference>
<dbReference type="InterPro" id="IPR006311">
    <property type="entry name" value="TAT_signal"/>
</dbReference>
<dbReference type="InterPro" id="IPR016171">
    <property type="entry name" value="Vanillyl_alc_oxidase_C-sub2"/>
</dbReference>
<dbReference type="PANTHER" id="PTHR11748">
    <property type="entry name" value="D-LACTATE DEHYDROGENASE"/>
    <property type="match status" value="1"/>
</dbReference>
<dbReference type="Pfam" id="PF01565">
    <property type="entry name" value="FAD_binding_4"/>
    <property type="match status" value="1"/>
</dbReference>
<dbReference type="Proteomes" id="UP000466966">
    <property type="component" value="Unassembled WGS sequence"/>
</dbReference>
<evidence type="ECO:0000256" key="1">
    <source>
        <dbReference type="ARBA" id="ARBA00001974"/>
    </source>
</evidence>
<sequence length="556" mass="61013">MITRRNFIRNSAVGAGLTLVAANGALAAGPDGAPLPPRVSRSAFDSALDALRAIVGPRNVFSDSDQLVGYNDHFAMKPPEEHAPSGAVAPTSVDQIQRVLAVAREHGIPVWTISTGRNLGYGGAAPRMPGTLVLDLKRMNRIIEVNEKHCYAIVEPGVSYTELYRHLRRTGSRLWIDCAAPGWGGVVGNLLDRGVGYTPMGEHFLQQQCGMQVVLSDGTVVDTGMGGQAGQAAMSVYRYGNGPWVDGLFTQSNLGVVTRMGVQLMPQPPGYRPYMVTFADEDAIQPITEVVRPLKLAQLIPNAATSTELVWEAAVEKRKDQYYTGEGALPDSARRAIMDDLDVGNWSFYGALYGTEEMMDATWEVLRDSFSTIRGARFFSEAEKGHTASWQYRAKLMRGEPNMTEFGTVAWIPNAAHVGFGPVVPVDGELALRQYTKVRQMSEEAGFDYFGEFIVGWRDMHHIYMPAFRRDRPEEKARLLELLDRLIDDATEDSFGVYRTHLDLMDKVASSYSWNDGALGRLNSRLKAAIDPSGILAPGKSGIWPSQFCEGDLPCG</sequence>
<dbReference type="InterPro" id="IPR016164">
    <property type="entry name" value="FAD-linked_Oxase-like_C"/>
</dbReference>
<feature type="domain" description="FAD-binding PCMH-type" evidence="6">
    <location>
        <begin position="80"/>
        <end position="267"/>
    </location>
</feature>
<dbReference type="Gene3D" id="3.30.43.10">
    <property type="entry name" value="Uridine Diphospho-n-acetylenolpyruvylglucosamine Reductase, domain 2"/>
    <property type="match status" value="1"/>
</dbReference>
<dbReference type="GO" id="GO:0008720">
    <property type="term" value="F:D-lactate dehydrogenase (NAD+) activity"/>
    <property type="evidence" value="ECO:0007669"/>
    <property type="project" value="TreeGrafter"/>
</dbReference>
<keyword evidence="5" id="KW-0732">Signal</keyword>
<dbReference type="Pfam" id="PF02913">
    <property type="entry name" value="FAD-oxidase_C"/>
    <property type="match status" value="1"/>
</dbReference>
<evidence type="ECO:0000256" key="3">
    <source>
        <dbReference type="ARBA" id="ARBA00022827"/>
    </source>
</evidence>
<name>A0A844Z0G2_9SPHN</name>
<dbReference type="SUPFAM" id="SSF55103">
    <property type="entry name" value="FAD-linked oxidases, C-terminal domain"/>
    <property type="match status" value="1"/>
</dbReference>
<dbReference type="GO" id="GO:0071949">
    <property type="term" value="F:FAD binding"/>
    <property type="evidence" value="ECO:0007669"/>
    <property type="project" value="InterPro"/>
</dbReference>
<dbReference type="InterPro" id="IPR016167">
    <property type="entry name" value="FAD-bd_PCMH_sub1"/>
</dbReference>
<dbReference type="Gene3D" id="3.30.465.10">
    <property type="match status" value="1"/>
</dbReference>